<feature type="non-terminal residue" evidence="2">
    <location>
        <position position="131"/>
    </location>
</feature>
<evidence type="ECO:0000256" key="1">
    <source>
        <dbReference type="SAM" id="Phobius"/>
    </source>
</evidence>
<keyword evidence="1" id="KW-0472">Membrane</keyword>
<name>A0A9P9BN91_9PEZI</name>
<dbReference type="AlphaFoldDB" id="A0A9P9BN91"/>
<comment type="caution">
    <text evidence="2">The sequence shown here is derived from an EMBL/GenBank/DDBJ whole genome shotgun (WGS) entry which is preliminary data.</text>
</comment>
<dbReference type="Proteomes" id="UP000756346">
    <property type="component" value="Unassembled WGS sequence"/>
</dbReference>
<gene>
    <name evidence="2" type="ORF">B0I36DRAFT_323036</name>
</gene>
<keyword evidence="1" id="KW-0812">Transmembrane</keyword>
<organism evidence="2 3">
    <name type="scientific">Microdochium trichocladiopsis</name>
    <dbReference type="NCBI Taxonomy" id="1682393"/>
    <lineage>
        <taxon>Eukaryota</taxon>
        <taxon>Fungi</taxon>
        <taxon>Dikarya</taxon>
        <taxon>Ascomycota</taxon>
        <taxon>Pezizomycotina</taxon>
        <taxon>Sordariomycetes</taxon>
        <taxon>Xylariomycetidae</taxon>
        <taxon>Xylariales</taxon>
        <taxon>Microdochiaceae</taxon>
        <taxon>Microdochium</taxon>
    </lineage>
</organism>
<keyword evidence="3" id="KW-1185">Reference proteome</keyword>
<reference evidence="2" key="1">
    <citation type="journal article" date="2021" name="Nat. Commun.">
        <title>Genetic determinants of endophytism in the Arabidopsis root mycobiome.</title>
        <authorList>
            <person name="Mesny F."/>
            <person name="Miyauchi S."/>
            <person name="Thiergart T."/>
            <person name="Pickel B."/>
            <person name="Atanasova L."/>
            <person name="Karlsson M."/>
            <person name="Huettel B."/>
            <person name="Barry K.W."/>
            <person name="Haridas S."/>
            <person name="Chen C."/>
            <person name="Bauer D."/>
            <person name="Andreopoulos W."/>
            <person name="Pangilinan J."/>
            <person name="LaButti K."/>
            <person name="Riley R."/>
            <person name="Lipzen A."/>
            <person name="Clum A."/>
            <person name="Drula E."/>
            <person name="Henrissat B."/>
            <person name="Kohler A."/>
            <person name="Grigoriev I.V."/>
            <person name="Martin F.M."/>
            <person name="Hacquard S."/>
        </authorList>
    </citation>
    <scope>NUCLEOTIDE SEQUENCE</scope>
    <source>
        <strain evidence="2">MPI-CAGE-CH-0230</strain>
    </source>
</reference>
<sequence length="131" mass="13967">MGCQDDSTLLTTIISSIDVPPIMVVHIAVTIGLGLKDIIASPQPRQSPDKSAKTDTANAAADTTYETTDHGLRGILFVALGSSYLVTSVCTPIESNQLVHASVPVRLFLAVLSMLRLLFVSGLEKEGKRDM</sequence>
<keyword evidence="1" id="KW-1133">Transmembrane helix</keyword>
<protein>
    <submittedName>
        <fullName evidence="2">Uncharacterized protein</fullName>
    </submittedName>
</protein>
<proteinExistence type="predicted"/>
<dbReference type="GeneID" id="70183464"/>
<evidence type="ECO:0000313" key="3">
    <source>
        <dbReference type="Proteomes" id="UP000756346"/>
    </source>
</evidence>
<dbReference type="EMBL" id="JAGTJQ010000005">
    <property type="protein sequence ID" value="KAH7031021.1"/>
    <property type="molecule type" value="Genomic_DNA"/>
</dbReference>
<dbReference type="OrthoDB" id="4417158at2759"/>
<evidence type="ECO:0000313" key="2">
    <source>
        <dbReference type="EMBL" id="KAH7031021.1"/>
    </source>
</evidence>
<accession>A0A9P9BN91</accession>
<dbReference type="RefSeq" id="XP_046012701.1">
    <property type="nucleotide sequence ID" value="XM_046153918.1"/>
</dbReference>
<feature type="transmembrane region" description="Helical" evidence="1">
    <location>
        <begin position="105"/>
        <end position="123"/>
    </location>
</feature>